<dbReference type="InParanoid" id="D4H8L8"/>
<dbReference type="KEGG" id="dap:Dacet_1601"/>
<dbReference type="PRINTS" id="PR01035">
    <property type="entry name" value="TCRTETA"/>
</dbReference>
<dbReference type="PANTHER" id="PTHR23546:SF1">
    <property type="entry name" value="MEMBRANE PROTEIN"/>
    <property type="match status" value="1"/>
</dbReference>
<keyword evidence="2 5" id="KW-0812">Transmembrane</keyword>
<dbReference type="EMBL" id="CP001968">
    <property type="protein sequence ID" value="ADD68367.1"/>
    <property type="molecule type" value="Genomic_DNA"/>
</dbReference>
<dbReference type="PANTHER" id="PTHR23546">
    <property type="entry name" value="TRANSPORT PROTEIN"/>
    <property type="match status" value="1"/>
</dbReference>
<evidence type="ECO:0000256" key="2">
    <source>
        <dbReference type="ARBA" id="ARBA00022692"/>
    </source>
</evidence>
<dbReference type="InterPro" id="IPR001958">
    <property type="entry name" value="Tet-R_TetA/multi-R_MdtG-like"/>
</dbReference>
<feature type="transmembrane region" description="Helical" evidence="5">
    <location>
        <begin position="7"/>
        <end position="25"/>
    </location>
</feature>
<evidence type="ECO:0000259" key="6">
    <source>
        <dbReference type="PROSITE" id="PS50850"/>
    </source>
</evidence>
<feature type="transmembrane region" description="Helical" evidence="5">
    <location>
        <begin position="302"/>
        <end position="324"/>
    </location>
</feature>
<name>D4H8L8_DENA2</name>
<dbReference type="PROSITE" id="PS50850">
    <property type="entry name" value="MFS"/>
    <property type="match status" value="1"/>
</dbReference>
<organism evidence="7 8">
    <name type="scientific">Denitrovibrio acetiphilus (strain DSM 12809 / NBRC 114555 / N2460)</name>
    <dbReference type="NCBI Taxonomy" id="522772"/>
    <lineage>
        <taxon>Bacteria</taxon>
        <taxon>Pseudomonadati</taxon>
        <taxon>Deferribacterota</taxon>
        <taxon>Deferribacteres</taxon>
        <taxon>Deferribacterales</taxon>
        <taxon>Geovibrionaceae</taxon>
        <taxon>Denitrovibrio</taxon>
    </lineage>
</organism>
<evidence type="ECO:0000256" key="4">
    <source>
        <dbReference type="ARBA" id="ARBA00023136"/>
    </source>
</evidence>
<keyword evidence="3 5" id="KW-1133">Transmembrane helix</keyword>
<dbReference type="InterPro" id="IPR011701">
    <property type="entry name" value="MFS"/>
</dbReference>
<feature type="transmembrane region" description="Helical" evidence="5">
    <location>
        <begin position="336"/>
        <end position="358"/>
    </location>
</feature>
<evidence type="ECO:0000256" key="5">
    <source>
        <dbReference type="SAM" id="Phobius"/>
    </source>
</evidence>
<proteinExistence type="predicted"/>
<feature type="transmembrane region" description="Helical" evidence="5">
    <location>
        <begin position="98"/>
        <end position="119"/>
    </location>
</feature>
<sequence length="396" mass="41890" precursor="true">MKEIKPLMIANILCISALMAFLSVVGPLIRELGLQEWHAGLTVAVAGVIWIVTARAWGKRSDRTGRRIILLAGTLGFTASYMALAAFVDFALVSPPAVVVTLFILIFTRGMIGLFYSAVPPVSAAYIADKVEPVERASYMAKLGASTGMGMIFGPAFGGMLAVYGLAVPLYVAALLPLIAFMVLYFKLPESKQEHTEQDGKVKMVDPRLRLPMSAAFLTMYSVVTSQVCLGFFVMDGLGLGVIESSKVTGYTLSSIGITFVASQIAVSRFRSVMPSLWLRIGAVTAGIGMAVVSVMDSQLVLIFGFCVASLGMGMIFPAFQALAANSVESHEQGMAAGTVSAAQGIGMIAGPLVSTALYGLDPVVPFAAASLAFIFLSVVSLRHKDRNIVPEPAEV</sequence>
<dbReference type="Pfam" id="PF07690">
    <property type="entry name" value="MFS_1"/>
    <property type="match status" value="1"/>
</dbReference>
<dbReference type="GO" id="GO:0016020">
    <property type="term" value="C:membrane"/>
    <property type="evidence" value="ECO:0007669"/>
    <property type="project" value="UniProtKB-SubCell"/>
</dbReference>
<dbReference type="HOGENOM" id="CLU_001265_10_11_0"/>
<keyword evidence="4 5" id="KW-0472">Membrane</keyword>
<dbReference type="InterPro" id="IPR020846">
    <property type="entry name" value="MFS_dom"/>
</dbReference>
<feature type="transmembrane region" description="Helical" evidence="5">
    <location>
        <begin position="170"/>
        <end position="188"/>
    </location>
</feature>
<keyword evidence="8" id="KW-1185">Reference proteome</keyword>
<evidence type="ECO:0000256" key="1">
    <source>
        <dbReference type="ARBA" id="ARBA00004141"/>
    </source>
</evidence>
<feature type="transmembrane region" description="Helical" evidence="5">
    <location>
        <begin position="140"/>
        <end position="164"/>
    </location>
</feature>
<dbReference type="PaxDb" id="522772-Dacet_1601"/>
<dbReference type="AlphaFoldDB" id="D4H8L8"/>
<dbReference type="Gene3D" id="1.20.1250.20">
    <property type="entry name" value="MFS general substrate transporter like domains"/>
    <property type="match status" value="1"/>
</dbReference>
<reference evidence="7 8" key="1">
    <citation type="journal article" date="2010" name="Stand. Genomic Sci.">
        <title>Complete genome sequence of Denitrovibrio acetiphilus type strain (N2460).</title>
        <authorList>
            <person name="Kiss H."/>
            <person name="Lang E."/>
            <person name="Lapidus A."/>
            <person name="Copeland A."/>
            <person name="Nolan M."/>
            <person name="Glavina Del Rio T."/>
            <person name="Chen F."/>
            <person name="Lucas S."/>
            <person name="Tice H."/>
            <person name="Cheng J.F."/>
            <person name="Han C."/>
            <person name="Goodwin L."/>
            <person name="Pitluck S."/>
            <person name="Liolios K."/>
            <person name="Pati A."/>
            <person name="Ivanova N."/>
            <person name="Mavromatis K."/>
            <person name="Chen A."/>
            <person name="Palaniappan K."/>
            <person name="Land M."/>
            <person name="Hauser L."/>
            <person name="Chang Y.J."/>
            <person name="Jeffries C.D."/>
            <person name="Detter J.C."/>
            <person name="Brettin T."/>
            <person name="Spring S."/>
            <person name="Rohde M."/>
            <person name="Goker M."/>
            <person name="Woyke T."/>
            <person name="Bristow J."/>
            <person name="Eisen J.A."/>
            <person name="Markowitz V."/>
            <person name="Hugenholtz P."/>
            <person name="Kyrpides N.C."/>
            <person name="Klenk H.P."/>
        </authorList>
    </citation>
    <scope>NUCLEOTIDE SEQUENCE [LARGE SCALE GENOMIC DNA]</scope>
    <source>
        <strain evidence="8">DSM 12809 / NBRC 114555 / N2460</strain>
    </source>
</reference>
<dbReference type="RefSeq" id="WP_013010881.1">
    <property type="nucleotide sequence ID" value="NC_013943.1"/>
</dbReference>
<dbReference type="Proteomes" id="UP000002012">
    <property type="component" value="Chromosome"/>
</dbReference>
<dbReference type="GO" id="GO:0022857">
    <property type="term" value="F:transmembrane transporter activity"/>
    <property type="evidence" value="ECO:0007669"/>
    <property type="project" value="InterPro"/>
</dbReference>
<gene>
    <name evidence="7" type="ordered locus">Dacet_1601</name>
</gene>
<dbReference type="SUPFAM" id="SSF103473">
    <property type="entry name" value="MFS general substrate transporter"/>
    <property type="match status" value="1"/>
</dbReference>
<comment type="subcellular location">
    <subcellularLocation>
        <location evidence="1">Membrane</location>
        <topology evidence="1">Multi-pass membrane protein</topology>
    </subcellularLocation>
</comment>
<accession>D4H8L8</accession>
<evidence type="ECO:0000256" key="3">
    <source>
        <dbReference type="ARBA" id="ARBA00022989"/>
    </source>
</evidence>
<dbReference type="OrthoDB" id="9812221at2"/>
<protein>
    <submittedName>
        <fullName evidence="7">Major facilitator superfamily MFS_1</fullName>
    </submittedName>
</protein>
<evidence type="ECO:0000313" key="8">
    <source>
        <dbReference type="Proteomes" id="UP000002012"/>
    </source>
</evidence>
<feature type="domain" description="Major facilitator superfamily (MFS) profile" evidence="6">
    <location>
        <begin position="1"/>
        <end position="387"/>
    </location>
</feature>
<feature type="transmembrane region" description="Helical" evidence="5">
    <location>
        <begin position="69"/>
        <end position="92"/>
    </location>
</feature>
<feature type="transmembrane region" description="Helical" evidence="5">
    <location>
        <begin position="37"/>
        <end position="57"/>
    </location>
</feature>
<feature type="transmembrane region" description="Helical" evidence="5">
    <location>
        <begin position="277"/>
        <end position="296"/>
    </location>
</feature>
<dbReference type="InterPro" id="IPR036259">
    <property type="entry name" value="MFS_trans_sf"/>
</dbReference>
<feature type="transmembrane region" description="Helical" evidence="5">
    <location>
        <begin position="209"/>
        <end position="233"/>
    </location>
</feature>
<dbReference type="eggNOG" id="COG2814">
    <property type="taxonomic scope" value="Bacteria"/>
</dbReference>
<feature type="transmembrane region" description="Helical" evidence="5">
    <location>
        <begin position="253"/>
        <end position="270"/>
    </location>
</feature>
<dbReference type="STRING" id="522772.Dacet_1601"/>
<evidence type="ECO:0000313" key="7">
    <source>
        <dbReference type="EMBL" id="ADD68367.1"/>
    </source>
</evidence>
<feature type="transmembrane region" description="Helical" evidence="5">
    <location>
        <begin position="364"/>
        <end position="382"/>
    </location>
</feature>